<dbReference type="EMBL" id="JAGIOO010000001">
    <property type="protein sequence ID" value="MBP2479328.1"/>
    <property type="molecule type" value="Genomic_DNA"/>
</dbReference>
<evidence type="ECO:0000313" key="2">
    <source>
        <dbReference type="Proteomes" id="UP001519363"/>
    </source>
</evidence>
<keyword evidence="2" id="KW-1185">Reference proteome</keyword>
<accession>A0ABS5ARZ5</accession>
<sequence>MWCATTARRHGGGTALLACAIAAFLPGRTPVRATAAESSAAQELVRTVAT</sequence>
<reference evidence="1 2" key="1">
    <citation type="submission" date="2021-03" db="EMBL/GenBank/DDBJ databases">
        <title>Sequencing the genomes of 1000 actinobacteria strains.</title>
        <authorList>
            <person name="Klenk H.-P."/>
        </authorList>
    </citation>
    <scope>NUCLEOTIDE SEQUENCE [LARGE SCALE GENOMIC DNA]</scope>
    <source>
        <strain evidence="1 2">DSM 44580</strain>
    </source>
</reference>
<gene>
    <name evidence="1" type="ORF">JOF53_008200</name>
</gene>
<proteinExistence type="predicted"/>
<comment type="caution">
    <text evidence="1">The sequence shown here is derived from an EMBL/GenBank/DDBJ whole genome shotgun (WGS) entry which is preliminary data.</text>
</comment>
<organism evidence="1 2">
    <name type="scientific">Crossiella equi</name>
    <dbReference type="NCBI Taxonomy" id="130796"/>
    <lineage>
        <taxon>Bacteria</taxon>
        <taxon>Bacillati</taxon>
        <taxon>Actinomycetota</taxon>
        <taxon>Actinomycetes</taxon>
        <taxon>Pseudonocardiales</taxon>
        <taxon>Pseudonocardiaceae</taxon>
        <taxon>Crossiella</taxon>
    </lineage>
</organism>
<evidence type="ECO:0000313" key="1">
    <source>
        <dbReference type="EMBL" id="MBP2479328.1"/>
    </source>
</evidence>
<name>A0ABS5ARZ5_9PSEU</name>
<protein>
    <submittedName>
        <fullName evidence="1">Uncharacterized protein</fullName>
    </submittedName>
</protein>
<dbReference type="Proteomes" id="UP001519363">
    <property type="component" value="Unassembled WGS sequence"/>
</dbReference>
<dbReference type="RefSeq" id="WP_158103740.1">
    <property type="nucleotide sequence ID" value="NZ_JAGIOO010000001.1"/>
</dbReference>